<organism evidence="1 2">
    <name type="scientific">Trichomonas vaginalis (strain ATCC PRA-98 / G3)</name>
    <dbReference type="NCBI Taxonomy" id="412133"/>
    <lineage>
        <taxon>Eukaryota</taxon>
        <taxon>Metamonada</taxon>
        <taxon>Parabasalia</taxon>
        <taxon>Trichomonadida</taxon>
        <taxon>Trichomonadidae</taxon>
        <taxon>Trichomonas</taxon>
    </lineage>
</organism>
<dbReference type="InParanoid" id="A2F7C2"/>
<dbReference type="RefSeq" id="XP_001312120.1">
    <property type="nucleotide sequence ID" value="XM_001312119.1"/>
</dbReference>
<dbReference type="AlphaFoldDB" id="A2F7C2"/>
<dbReference type="VEuPathDB" id="TrichDB:TVAGG3_0961930"/>
<dbReference type="VEuPathDB" id="TrichDB:TVAG_092460"/>
<name>A2F7C2_TRIV3</name>
<protein>
    <submittedName>
        <fullName evidence="1">Uncharacterized protein</fullName>
    </submittedName>
</protein>
<dbReference type="SUPFAM" id="SSF48350">
    <property type="entry name" value="GTPase activation domain, GAP"/>
    <property type="match status" value="1"/>
</dbReference>
<reference evidence="1" key="2">
    <citation type="journal article" date="2007" name="Science">
        <title>Draft genome sequence of the sexually transmitted pathogen Trichomonas vaginalis.</title>
        <authorList>
            <person name="Carlton J.M."/>
            <person name="Hirt R.P."/>
            <person name="Silva J.C."/>
            <person name="Delcher A.L."/>
            <person name="Schatz M."/>
            <person name="Zhao Q."/>
            <person name="Wortman J.R."/>
            <person name="Bidwell S.L."/>
            <person name="Alsmark U.C.M."/>
            <person name="Besteiro S."/>
            <person name="Sicheritz-Ponten T."/>
            <person name="Noel C.J."/>
            <person name="Dacks J.B."/>
            <person name="Foster P.G."/>
            <person name="Simillion C."/>
            <person name="Van de Peer Y."/>
            <person name="Miranda-Saavedra D."/>
            <person name="Barton G.J."/>
            <person name="Westrop G.D."/>
            <person name="Mueller S."/>
            <person name="Dessi D."/>
            <person name="Fiori P.L."/>
            <person name="Ren Q."/>
            <person name="Paulsen I."/>
            <person name="Zhang H."/>
            <person name="Bastida-Corcuera F.D."/>
            <person name="Simoes-Barbosa A."/>
            <person name="Brown M.T."/>
            <person name="Hayes R.D."/>
            <person name="Mukherjee M."/>
            <person name="Okumura C.Y."/>
            <person name="Schneider R."/>
            <person name="Smith A.J."/>
            <person name="Vanacova S."/>
            <person name="Villalvazo M."/>
            <person name="Haas B.J."/>
            <person name="Pertea M."/>
            <person name="Feldblyum T.V."/>
            <person name="Utterback T.R."/>
            <person name="Shu C.L."/>
            <person name="Osoegawa K."/>
            <person name="de Jong P.J."/>
            <person name="Hrdy I."/>
            <person name="Horvathova L."/>
            <person name="Zubacova Z."/>
            <person name="Dolezal P."/>
            <person name="Malik S.B."/>
            <person name="Logsdon J.M. Jr."/>
            <person name="Henze K."/>
            <person name="Gupta A."/>
            <person name="Wang C.C."/>
            <person name="Dunne R.L."/>
            <person name="Upcroft J.A."/>
            <person name="Upcroft P."/>
            <person name="White O."/>
            <person name="Salzberg S.L."/>
            <person name="Tang P."/>
            <person name="Chiu C.-H."/>
            <person name="Lee Y.-S."/>
            <person name="Embley T.M."/>
            <person name="Coombs G.H."/>
            <person name="Mottram J.C."/>
            <person name="Tachezy J."/>
            <person name="Fraser-Liggett C.M."/>
            <person name="Johnson P.J."/>
        </authorList>
    </citation>
    <scope>NUCLEOTIDE SEQUENCE [LARGE SCALE GENOMIC DNA]</scope>
    <source>
        <strain evidence="1">G3</strain>
    </source>
</reference>
<proteinExistence type="predicted"/>
<dbReference type="Proteomes" id="UP000001542">
    <property type="component" value="Unassembled WGS sequence"/>
</dbReference>
<reference evidence="1" key="1">
    <citation type="submission" date="2006-10" db="EMBL/GenBank/DDBJ databases">
        <authorList>
            <person name="Amadeo P."/>
            <person name="Zhao Q."/>
            <person name="Wortman J."/>
            <person name="Fraser-Liggett C."/>
            <person name="Carlton J."/>
        </authorList>
    </citation>
    <scope>NUCLEOTIDE SEQUENCE</scope>
    <source>
        <strain evidence="1">G3</strain>
    </source>
</reference>
<evidence type="ECO:0000313" key="1">
    <source>
        <dbReference type="EMBL" id="EAX99190.1"/>
    </source>
</evidence>
<dbReference type="EMBL" id="DS113646">
    <property type="protein sequence ID" value="EAX99190.1"/>
    <property type="molecule type" value="Genomic_DNA"/>
</dbReference>
<dbReference type="KEGG" id="tva:4756995"/>
<accession>A2F7C2</accession>
<keyword evidence="2" id="KW-1185">Reference proteome</keyword>
<gene>
    <name evidence="1" type="ORF">TVAG_092460</name>
</gene>
<sequence length="460" mass="52408">MDPKKGTIHQNSVINARIATWLTEDEIKHALSAEQFISKLNDTQKEELKVCTDSLSLFEALDINNSINAFNFMCVKPQPAKRGTRYLAILQENKNLTAIDVATNLVTHIGTVERVTSKPKRTLFFKLTTEKKPREFSVKHQLESLQDCLEGIVKPNKTNIHPLIVLLQPFIELPEEVPSTFPEHFDYIIKESFTKLILSANTSILNALQDIALPSAGTRNIGDLIAYLGINHHQLFFIVNALLPICFDKIKSPSLILRGESIVTRVINTTRNHYCSEYYSDLIQKLEAAVTSLNSSEEFLPAAIEVLRQNPPPAILRLLMLSANNAAKERFPEEPNAGNFAMSNVYLLRGLGPKLTPKNPDLQLKYSLITMLFNFTNNPNVVPFTPYLRDYLSSLIQDINYEEIQNLQPIPDKEIDSLLKETFIFFLTQRTQFKEYLEKPFTYSKHAVQIFLEQCVRLLQ</sequence>
<evidence type="ECO:0000313" key="2">
    <source>
        <dbReference type="Proteomes" id="UP000001542"/>
    </source>
</evidence>
<dbReference type="InterPro" id="IPR008936">
    <property type="entry name" value="Rho_GTPase_activation_prot"/>
</dbReference>